<dbReference type="EMBL" id="CAAE01014642">
    <property type="protein sequence ID" value="CAG01421.1"/>
    <property type="molecule type" value="Genomic_DNA"/>
</dbReference>
<organism evidence="1">
    <name type="scientific">Tetraodon nigroviridis</name>
    <name type="common">Spotted green pufferfish</name>
    <name type="synonym">Chelonodon nigroviridis</name>
    <dbReference type="NCBI Taxonomy" id="99883"/>
    <lineage>
        <taxon>Eukaryota</taxon>
        <taxon>Metazoa</taxon>
        <taxon>Chordata</taxon>
        <taxon>Craniata</taxon>
        <taxon>Vertebrata</taxon>
        <taxon>Euteleostomi</taxon>
        <taxon>Actinopterygii</taxon>
        <taxon>Neopterygii</taxon>
        <taxon>Teleostei</taxon>
        <taxon>Neoteleostei</taxon>
        <taxon>Acanthomorphata</taxon>
        <taxon>Eupercaria</taxon>
        <taxon>Tetraodontiformes</taxon>
        <taxon>Tetradontoidea</taxon>
        <taxon>Tetraodontidae</taxon>
        <taxon>Tetraodon</taxon>
    </lineage>
</organism>
<proteinExistence type="predicted"/>
<accession>Q4SD61</accession>
<sequence>MKLRAENVRKARIGQVWGQVRDMSLHMAEKRALSHLTLCSISPSWWVIQLTIWPTVGPKRPGSTTVQAVTG</sequence>
<name>Q4SD61_TETNG</name>
<evidence type="ECO:0000313" key="1">
    <source>
        <dbReference type="EMBL" id="CAG01421.1"/>
    </source>
</evidence>
<dbReference type="KEGG" id="tng:GSTEN00020181G001"/>
<reference evidence="1" key="1">
    <citation type="journal article" date="2004" name="Nature">
        <title>Genome duplication in the teleost fish Tetraodon nigroviridis reveals the early vertebrate proto-karyotype.</title>
        <authorList>
            <person name="Jaillon O."/>
            <person name="Aury J.-M."/>
            <person name="Brunet F."/>
            <person name="Petit J.-L."/>
            <person name="Stange-Thomann N."/>
            <person name="Mauceli E."/>
            <person name="Bouneau L."/>
            <person name="Fischer C."/>
            <person name="Ozouf-Costaz C."/>
            <person name="Bernot A."/>
            <person name="Nicaud S."/>
            <person name="Jaffe D."/>
            <person name="Fisher S."/>
            <person name="Lutfalla G."/>
            <person name="Dossat C."/>
            <person name="Segurens B."/>
            <person name="Dasilva C."/>
            <person name="Salanoubat M."/>
            <person name="Levy M."/>
            <person name="Boudet N."/>
            <person name="Castellano S."/>
            <person name="Anthouard V."/>
            <person name="Jubin C."/>
            <person name="Castelli V."/>
            <person name="Katinka M."/>
            <person name="Vacherie B."/>
            <person name="Biemont C."/>
            <person name="Skalli Z."/>
            <person name="Cattolico L."/>
            <person name="Poulain J."/>
            <person name="De Berardinis V."/>
            <person name="Cruaud C."/>
            <person name="Duprat S."/>
            <person name="Brottier P."/>
            <person name="Coutanceau J.-P."/>
            <person name="Gouzy J."/>
            <person name="Parra G."/>
            <person name="Lardier G."/>
            <person name="Chapple C."/>
            <person name="McKernan K.J."/>
            <person name="McEwan P."/>
            <person name="Bosak S."/>
            <person name="Kellis M."/>
            <person name="Volff J.-N."/>
            <person name="Guigo R."/>
            <person name="Zody M.C."/>
            <person name="Mesirov J."/>
            <person name="Lindblad-Toh K."/>
            <person name="Birren B."/>
            <person name="Nusbaum C."/>
            <person name="Kahn D."/>
            <person name="Robinson-Rechavi M."/>
            <person name="Laudet V."/>
            <person name="Schachter V."/>
            <person name="Quetier F."/>
            <person name="Saurin W."/>
            <person name="Scarpelli C."/>
            <person name="Wincker P."/>
            <person name="Lander E.S."/>
            <person name="Weissenbach J."/>
            <person name="Roest Crollius H."/>
        </authorList>
    </citation>
    <scope>NUCLEOTIDE SEQUENCE [LARGE SCALE GENOMIC DNA]</scope>
</reference>
<protein>
    <submittedName>
        <fullName evidence="1">(spotted green pufferfish) hypothetical protein</fullName>
    </submittedName>
</protein>
<dbReference type="AlphaFoldDB" id="Q4SD61"/>
<reference evidence="1" key="2">
    <citation type="submission" date="2004-02" db="EMBL/GenBank/DDBJ databases">
        <authorList>
            <consortium name="Genoscope"/>
            <consortium name="Whitehead Institute Centre for Genome Research"/>
        </authorList>
    </citation>
    <scope>NUCLEOTIDE SEQUENCE</scope>
</reference>
<comment type="caution">
    <text evidence="1">The sequence shown here is derived from an EMBL/GenBank/DDBJ whole genome shotgun (WGS) entry which is preliminary data.</text>
</comment>
<gene>
    <name evidence="1" type="ORF">GSTENG00020181001</name>
</gene>